<comment type="catalytic activity">
    <reaction evidence="3">
        <text>O-succinyl-L-homoserine + hydrogen sulfide = L-homocysteine + succinate</text>
        <dbReference type="Rhea" id="RHEA:27826"/>
        <dbReference type="ChEBI" id="CHEBI:29919"/>
        <dbReference type="ChEBI" id="CHEBI:30031"/>
        <dbReference type="ChEBI" id="CHEBI:57661"/>
        <dbReference type="ChEBI" id="CHEBI:58199"/>
    </reaction>
</comment>
<protein>
    <recommendedName>
        <fullName evidence="3">O-succinylhomoserine sulfhydrylase</fullName>
        <shortName evidence="3">OSH sulfhydrylase</shortName>
        <shortName evidence="3">OSHS sulfhydrylase</shortName>
        <ecNumber evidence="3">2.5.1.-</ecNumber>
    </recommendedName>
</protein>
<dbReference type="GO" id="GO:0030170">
    <property type="term" value="F:pyridoxal phosphate binding"/>
    <property type="evidence" value="ECO:0007669"/>
    <property type="project" value="UniProtKB-UniRule"/>
</dbReference>
<dbReference type="GO" id="GO:0071268">
    <property type="term" value="P:homocysteine biosynthetic process"/>
    <property type="evidence" value="ECO:0007669"/>
    <property type="project" value="InterPro"/>
</dbReference>
<dbReference type="CDD" id="cd00614">
    <property type="entry name" value="CGS_like"/>
    <property type="match status" value="1"/>
</dbReference>
<dbReference type="PROSITE" id="PS00868">
    <property type="entry name" value="CYS_MET_METAB_PP"/>
    <property type="match status" value="1"/>
</dbReference>
<dbReference type="SUPFAM" id="SSF53383">
    <property type="entry name" value="PLP-dependent transferases"/>
    <property type="match status" value="1"/>
</dbReference>
<evidence type="ECO:0000256" key="3">
    <source>
        <dbReference type="HAMAP-Rule" id="MF_02056"/>
    </source>
</evidence>
<dbReference type="Gene3D" id="3.40.640.10">
    <property type="entry name" value="Type I PLP-dependent aspartate aminotransferase-like (Major domain)"/>
    <property type="match status" value="1"/>
</dbReference>
<comment type="function">
    <text evidence="3">Catalyzes the formation of L-homocysteine from O-succinyl-L-homoserine (OSHS) and hydrogen sulfide.</text>
</comment>
<comment type="cofactor">
    <cofactor evidence="1 3 5">
        <name>pyridoxal 5'-phosphate</name>
        <dbReference type="ChEBI" id="CHEBI:597326"/>
    </cofactor>
</comment>
<comment type="similarity">
    <text evidence="3">Belongs to the trans-sulfuration enzymes family. MetZ subfamily.</text>
</comment>
<evidence type="ECO:0000256" key="5">
    <source>
        <dbReference type="RuleBase" id="RU362118"/>
    </source>
</evidence>
<organism evidence="6 7">
    <name type="scientific">endosymbiont of Bathymodiolus septemdierum str. Myojin knoll</name>
    <dbReference type="NCBI Taxonomy" id="1303921"/>
    <lineage>
        <taxon>Bacteria</taxon>
        <taxon>Pseudomonadati</taxon>
        <taxon>Pseudomonadota</taxon>
        <taxon>Gammaproteobacteria</taxon>
        <taxon>sulfur-oxidizing symbionts</taxon>
    </lineage>
</organism>
<keyword evidence="3" id="KW-0028">Amino-acid biosynthesis</keyword>
<dbReference type="KEGG" id="ebh:BSEPE_0139"/>
<comment type="pathway">
    <text evidence="3">Amino-acid biosynthesis; L-methionine biosynthesis via de novo pathway; L-homocysteine from O-succinyl-L-homoserine: step 1/1.</text>
</comment>
<dbReference type="AlphaFoldDB" id="A0A0P0UQ79"/>
<dbReference type="InterPro" id="IPR015422">
    <property type="entry name" value="PyrdxlP-dep_Trfase_small"/>
</dbReference>
<keyword evidence="3" id="KW-0486">Methionine biosynthesis</keyword>
<dbReference type="GO" id="GO:0005737">
    <property type="term" value="C:cytoplasm"/>
    <property type="evidence" value="ECO:0007669"/>
    <property type="project" value="TreeGrafter"/>
</dbReference>
<dbReference type="NCBIfam" id="NF006003">
    <property type="entry name" value="PRK08133.1"/>
    <property type="match status" value="1"/>
</dbReference>
<dbReference type="GO" id="GO:0016846">
    <property type="term" value="F:carbon-sulfur lyase activity"/>
    <property type="evidence" value="ECO:0007669"/>
    <property type="project" value="TreeGrafter"/>
</dbReference>
<dbReference type="FunFam" id="3.40.640.10:FF:000046">
    <property type="entry name" value="Cystathionine gamma-lyase"/>
    <property type="match status" value="1"/>
</dbReference>
<evidence type="ECO:0000313" key="6">
    <source>
        <dbReference type="EMBL" id="BAS67163.1"/>
    </source>
</evidence>
<keyword evidence="7" id="KW-1185">Reference proteome</keyword>
<reference evidence="6 7" key="2">
    <citation type="journal article" date="2016" name="ISME J.">
        <title>Heterogeneous composition of key metabolic gene clusters in a vent mussel symbiont population.</title>
        <authorList>
            <person name="Ikuta T."/>
            <person name="Takaki Y."/>
            <person name="Nagai Y."/>
            <person name="Shimamura S."/>
            <person name="Tsuda M."/>
            <person name="Kawagucci S."/>
            <person name="Aoki Y."/>
            <person name="Inoue K."/>
            <person name="Teruya M."/>
            <person name="Satou K."/>
            <person name="Teruya K."/>
            <person name="Shimoji M."/>
            <person name="Tamotsu H."/>
            <person name="Hirano T."/>
            <person name="Maruyama T."/>
            <person name="Yoshida T."/>
        </authorList>
    </citation>
    <scope>NUCLEOTIDE SEQUENCE [LARGE SCALE GENOMIC DNA]</scope>
    <source>
        <strain evidence="6 7">Myojin Knoll</strain>
    </source>
</reference>
<keyword evidence="3 6" id="KW-0808">Transferase</keyword>
<dbReference type="GO" id="GO:0016765">
    <property type="term" value="F:transferase activity, transferring alkyl or aryl (other than methyl) groups"/>
    <property type="evidence" value="ECO:0007669"/>
    <property type="project" value="UniProtKB-UniRule"/>
</dbReference>
<dbReference type="OrthoDB" id="9805807at2"/>
<dbReference type="EMBL" id="AP013042">
    <property type="protein sequence ID" value="BAS67163.1"/>
    <property type="molecule type" value="Genomic_DNA"/>
</dbReference>
<dbReference type="PANTHER" id="PTHR11808">
    <property type="entry name" value="TRANS-SULFURATION ENZYME FAMILY MEMBER"/>
    <property type="match status" value="1"/>
</dbReference>
<dbReference type="Pfam" id="PF01053">
    <property type="entry name" value="Cys_Met_Meta_PP"/>
    <property type="match status" value="1"/>
</dbReference>
<dbReference type="InterPro" id="IPR015421">
    <property type="entry name" value="PyrdxlP-dep_Trfase_major"/>
</dbReference>
<dbReference type="STRING" id="1303921.BSEPE_0139"/>
<dbReference type="RefSeq" id="WP_066042610.1">
    <property type="nucleotide sequence ID" value="NZ_AP013042.1"/>
</dbReference>
<dbReference type="InterPro" id="IPR006234">
    <property type="entry name" value="O-succ-hSer_sulfhydrylase"/>
</dbReference>
<dbReference type="InterPro" id="IPR015424">
    <property type="entry name" value="PyrdxlP-dep_Trfase"/>
</dbReference>
<dbReference type="UniPathway" id="UPA00051">
    <property type="reaction ID" value="UER00449"/>
</dbReference>
<reference evidence="6 7" key="1">
    <citation type="journal article" date="2000" name="Mar. Ecol. Prog. Ser.">
        <title>Phylogenetic characterization of endosymbionts in three hydrothermal vent mussels: influence on host distributions.</title>
        <authorList>
            <person name="Fujiwara Y."/>
            <person name="Takai K."/>
            <person name="Uematsu K."/>
            <person name="Tsuchida S."/>
            <person name="Hunt J.C."/>
            <person name="Hashimoto J."/>
        </authorList>
    </citation>
    <scope>NUCLEOTIDE SEQUENCE [LARGE SCALE GENOMIC DNA]</scope>
    <source>
        <strain evidence="6 7">Myojin Knoll</strain>
    </source>
</reference>
<dbReference type="GO" id="GO:0019346">
    <property type="term" value="P:transsulfuration"/>
    <property type="evidence" value="ECO:0007669"/>
    <property type="project" value="InterPro"/>
</dbReference>
<evidence type="ECO:0000256" key="4">
    <source>
        <dbReference type="PIRSR" id="PIRSR001434-2"/>
    </source>
</evidence>
<dbReference type="InterPro" id="IPR000277">
    <property type="entry name" value="Cys/Met-Metab_PyrdxlP-dep_enz"/>
</dbReference>
<dbReference type="FunFam" id="3.90.1150.10:FF:000033">
    <property type="entry name" value="Cystathionine gamma-synthase"/>
    <property type="match status" value="1"/>
</dbReference>
<sequence>MKNKKFNTKAIREGYQTTNEQEHSEAIFMTSSFKFDSAEQAAARFSKEAPGNIYARFTNPTVDAFEKKLAALEGAESCVATASGMAAIFAVIMALVKSGDHIVASRNMFGTSIVLLNTVVSKFNVGITYVDLGDLSQWENAIESDTKLFLLETPSNPLGEVVNIKALSKISKANNILLAVDNAILSPALQTPIKLGADIIIHSATKYIDGQGRCLAGAVLGNEEIIEQITTFTRATGPSLSAFNAWIVLKGLDTLSLRMKAHSENAMKIATWLEGQTKINKVHYLGLESHAHHQLAKTQQSGFGGIVSFEVNGGQAAAFKLINATKIFSITANLGDTKSTITHPATTTHGRLSDEDKISANITDGLIRLSIGLEDADDLINDINKGLSV</sequence>
<dbReference type="PANTHER" id="PTHR11808:SF80">
    <property type="entry name" value="CYSTATHIONINE GAMMA-LYASE"/>
    <property type="match status" value="1"/>
</dbReference>
<dbReference type="PIRSF" id="PIRSF001434">
    <property type="entry name" value="CGS"/>
    <property type="match status" value="1"/>
</dbReference>
<dbReference type="Proteomes" id="UP000067399">
    <property type="component" value="Chromosome"/>
</dbReference>
<proteinExistence type="inferred from homology"/>
<dbReference type="EC" id="2.5.1.-" evidence="3"/>
<dbReference type="HAMAP" id="MF_02056">
    <property type="entry name" value="MetZ"/>
    <property type="match status" value="1"/>
</dbReference>
<dbReference type="GO" id="GO:0071266">
    <property type="term" value="P:'de novo' L-methionine biosynthetic process"/>
    <property type="evidence" value="ECO:0007669"/>
    <property type="project" value="UniProtKB-UniRule"/>
</dbReference>
<dbReference type="Gene3D" id="3.90.1150.10">
    <property type="entry name" value="Aspartate Aminotransferase, domain 1"/>
    <property type="match status" value="1"/>
</dbReference>
<name>A0A0P0UQ79_9GAMM</name>
<evidence type="ECO:0000256" key="2">
    <source>
        <dbReference type="ARBA" id="ARBA00022898"/>
    </source>
</evidence>
<feature type="modified residue" description="N6-(pyridoxal phosphate)lysine" evidence="3 4">
    <location>
        <position position="206"/>
    </location>
</feature>
<accession>A0A0P0UQ79</accession>
<dbReference type="InterPro" id="IPR054542">
    <property type="entry name" value="Cys_met_metab_PP"/>
</dbReference>
<dbReference type="NCBIfam" id="TIGR01325">
    <property type="entry name" value="O_suc_HS_sulf"/>
    <property type="match status" value="1"/>
</dbReference>
<evidence type="ECO:0000313" key="7">
    <source>
        <dbReference type="Proteomes" id="UP000067399"/>
    </source>
</evidence>
<keyword evidence="2 3" id="KW-0663">Pyridoxal phosphate</keyword>
<gene>
    <name evidence="3 6" type="primary">metZ</name>
    <name evidence="6" type="ORF">BSEPE_0139</name>
</gene>
<comment type="subunit">
    <text evidence="3">Homotetramer.</text>
</comment>
<evidence type="ECO:0000256" key="1">
    <source>
        <dbReference type="ARBA" id="ARBA00001933"/>
    </source>
</evidence>